<keyword evidence="1" id="KW-0808">Transferase</keyword>
<dbReference type="Proteomes" id="UP000478052">
    <property type="component" value="Unassembled WGS sequence"/>
</dbReference>
<name>A0A6G0VJS1_APHCR</name>
<evidence type="ECO:0000313" key="2">
    <source>
        <dbReference type="Proteomes" id="UP000478052"/>
    </source>
</evidence>
<dbReference type="GO" id="GO:0003964">
    <property type="term" value="F:RNA-directed DNA polymerase activity"/>
    <property type="evidence" value="ECO:0007669"/>
    <property type="project" value="UniProtKB-KW"/>
</dbReference>
<organism evidence="1 2">
    <name type="scientific">Aphis craccivora</name>
    <name type="common">Cowpea aphid</name>
    <dbReference type="NCBI Taxonomy" id="307492"/>
    <lineage>
        <taxon>Eukaryota</taxon>
        <taxon>Metazoa</taxon>
        <taxon>Ecdysozoa</taxon>
        <taxon>Arthropoda</taxon>
        <taxon>Hexapoda</taxon>
        <taxon>Insecta</taxon>
        <taxon>Pterygota</taxon>
        <taxon>Neoptera</taxon>
        <taxon>Paraneoptera</taxon>
        <taxon>Hemiptera</taxon>
        <taxon>Sternorrhyncha</taxon>
        <taxon>Aphidomorpha</taxon>
        <taxon>Aphidoidea</taxon>
        <taxon>Aphididae</taxon>
        <taxon>Aphidini</taxon>
        <taxon>Aphis</taxon>
        <taxon>Aphis</taxon>
    </lineage>
</organism>
<accession>A0A6G0VJS1</accession>
<comment type="caution">
    <text evidence="1">The sequence shown here is derived from an EMBL/GenBank/DDBJ whole genome shotgun (WGS) entry which is preliminary data.</text>
</comment>
<keyword evidence="2" id="KW-1185">Reference proteome</keyword>
<dbReference type="PANTHER" id="PTHR33395:SF22">
    <property type="entry name" value="REVERSE TRANSCRIPTASE DOMAIN-CONTAINING PROTEIN"/>
    <property type="match status" value="1"/>
</dbReference>
<keyword evidence="1" id="KW-0548">Nucleotidyltransferase</keyword>
<gene>
    <name evidence="1" type="ORF">FWK35_00037963</name>
</gene>
<keyword evidence="1" id="KW-0695">RNA-directed DNA polymerase</keyword>
<dbReference type="GO" id="GO:0031012">
    <property type="term" value="C:extracellular matrix"/>
    <property type="evidence" value="ECO:0007669"/>
    <property type="project" value="TreeGrafter"/>
</dbReference>
<dbReference type="OrthoDB" id="6627636at2759"/>
<feature type="non-terminal residue" evidence="1">
    <location>
        <position position="316"/>
    </location>
</feature>
<proteinExistence type="predicted"/>
<evidence type="ECO:0000313" key="1">
    <source>
        <dbReference type="EMBL" id="KAF0682281.1"/>
    </source>
</evidence>
<dbReference type="AlphaFoldDB" id="A0A6G0VJS1"/>
<dbReference type="GO" id="GO:0007508">
    <property type="term" value="P:larval heart development"/>
    <property type="evidence" value="ECO:0007669"/>
    <property type="project" value="TreeGrafter"/>
</dbReference>
<dbReference type="EMBL" id="VUJU01017567">
    <property type="protein sequence ID" value="KAF0682281.1"/>
    <property type="molecule type" value="Genomic_DNA"/>
</dbReference>
<sequence>MYKLNDINATLDIFNTVVLDAINQTVPKTLSRSCLFPKWFSKDLCVLIKQKKRQHKLFKSSGNNDDYETFSALRKKCKIMSKLCYKKHVERIQTSITKNPKYFWSFIKNKQKCNVVPRNITDGINIAKNMDDTVNIFKSYFESVYSQPNNNVSHIRCYNTDINFSTCQLTIIEIFDTLRNLSYKTKSGPDQIPEIIYKKCYFSLTCPIHYLFNLSLSSGCFPDQWKSSFIYPVFKSGNRNNVSNYRPISQLSSLPKTFEKLLVPKFTTVFNKVVSDNQHGFRHSRSTTTNLLIYYTDLISLISKGIQVDAVYTDIK</sequence>
<protein>
    <submittedName>
        <fullName evidence="1">Reverse transcriptase domain-containing protein</fullName>
    </submittedName>
</protein>
<dbReference type="GO" id="GO:0061343">
    <property type="term" value="P:cell adhesion involved in heart morphogenesis"/>
    <property type="evidence" value="ECO:0007669"/>
    <property type="project" value="TreeGrafter"/>
</dbReference>
<dbReference type="PANTHER" id="PTHR33395">
    <property type="entry name" value="TRANSCRIPTASE, PUTATIVE-RELATED-RELATED"/>
    <property type="match status" value="1"/>
</dbReference>
<reference evidence="1 2" key="1">
    <citation type="submission" date="2019-08" db="EMBL/GenBank/DDBJ databases">
        <title>Whole genome of Aphis craccivora.</title>
        <authorList>
            <person name="Voronova N.V."/>
            <person name="Shulinski R.S."/>
            <person name="Bandarenka Y.V."/>
            <person name="Zhorov D.G."/>
            <person name="Warner D."/>
        </authorList>
    </citation>
    <scope>NUCLEOTIDE SEQUENCE [LARGE SCALE GENOMIC DNA]</scope>
    <source>
        <strain evidence="1">180601</strain>
        <tissue evidence="1">Whole Body</tissue>
    </source>
</reference>